<dbReference type="InterPro" id="IPR011990">
    <property type="entry name" value="TPR-like_helical_dom_sf"/>
</dbReference>
<dbReference type="GO" id="GO:0005886">
    <property type="term" value="C:plasma membrane"/>
    <property type="evidence" value="ECO:0007669"/>
    <property type="project" value="TreeGrafter"/>
</dbReference>
<dbReference type="OrthoDB" id="9815847at2"/>
<dbReference type="PROSITE" id="PS50293">
    <property type="entry name" value="TPR_REGION"/>
    <property type="match status" value="1"/>
</dbReference>
<dbReference type="PANTHER" id="PTHR47870">
    <property type="entry name" value="CYTOCHROME C-TYPE BIOGENESIS PROTEIN CCMH"/>
    <property type="match status" value="1"/>
</dbReference>
<evidence type="ECO:0000313" key="3">
    <source>
        <dbReference type="EMBL" id="MXO56184.1"/>
    </source>
</evidence>
<dbReference type="Pfam" id="PF13414">
    <property type="entry name" value="TPR_11"/>
    <property type="match status" value="1"/>
</dbReference>
<dbReference type="EMBL" id="WTYS01000001">
    <property type="protein sequence ID" value="MXO56184.1"/>
    <property type="molecule type" value="Genomic_DNA"/>
</dbReference>
<feature type="repeat" description="TPR" evidence="2">
    <location>
        <begin position="49"/>
        <end position="82"/>
    </location>
</feature>
<evidence type="ECO:0000313" key="4">
    <source>
        <dbReference type="Proteomes" id="UP000468943"/>
    </source>
</evidence>
<keyword evidence="4" id="KW-1185">Reference proteome</keyword>
<evidence type="ECO:0000256" key="2">
    <source>
        <dbReference type="PROSITE-ProRule" id="PRU00339"/>
    </source>
</evidence>
<organism evidence="3 4">
    <name type="scientific">Pontixanthobacter gangjinensis</name>
    <dbReference type="NCBI Taxonomy" id="1028742"/>
    <lineage>
        <taxon>Bacteria</taxon>
        <taxon>Pseudomonadati</taxon>
        <taxon>Pseudomonadota</taxon>
        <taxon>Alphaproteobacteria</taxon>
        <taxon>Sphingomonadales</taxon>
        <taxon>Erythrobacteraceae</taxon>
        <taxon>Pontixanthobacter</taxon>
    </lineage>
</organism>
<dbReference type="PANTHER" id="PTHR47870:SF1">
    <property type="entry name" value="CYTOCHROME C-TYPE BIOGENESIS PROTEIN CCMH"/>
    <property type="match status" value="1"/>
</dbReference>
<evidence type="ECO:0000256" key="1">
    <source>
        <dbReference type="ARBA" id="ARBA00022748"/>
    </source>
</evidence>
<dbReference type="InterPro" id="IPR051263">
    <property type="entry name" value="C-type_cytochrome_biogenesis"/>
</dbReference>
<dbReference type="PROSITE" id="PS50005">
    <property type="entry name" value="TPR"/>
    <property type="match status" value="1"/>
</dbReference>
<dbReference type="AlphaFoldDB" id="A0A6I4SKJ9"/>
<gene>
    <name evidence="3" type="ORF">GRI36_04745</name>
</gene>
<comment type="caution">
    <text evidence="3">The sequence shown here is derived from an EMBL/GenBank/DDBJ whole genome shotgun (WGS) entry which is preliminary data.</text>
</comment>
<dbReference type="Proteomes" id="UP000468943">
    <property type="component" value="Unassembled WGS sequence"/>
</dbReference>
<protein>
    <submittedName>
        <fullName evidence="3">Tetratricopeptide repeat protein</fullName>
    </submittedName>
</protein>
<proteinExistence type="predicted"/>
<dbReference type="Gene3D" id="1.25.40.10">
    <property type="entry name" value="Tetratricopeptide repeat domain"/>
    <property type="match status" value="2"/>
</dbReference>
<dbReference type="GO" id="GO:0017004">
    <property type="term" value="P:cytochrome complex assembly"/>
    <property type="evidence" value="ECO:0007669"/>
    <property type="project" value="UniProtKB-KW"/>
</dbReference>
<reference evidence="3 4" key="1">
    <citation type="submission" date="2019-12" db="EMBL/GenBank/DDBJ databases">
        <title>Genomic-based taxomic classification of the family Erythrobacteraceae.</title>
        <authorList>
            <person name="Xu L."/>
        </authorList>
    </citation>
    <scope>NUCLEOTIDE SEQUENCE [LARGE SCALE GENOMIC DNA]</scope>
    <source>
        <strain evidence="3 4">JCM 17802</strain>
    </source>
</reference>
<accession>A0A6I4SKJ9</accession>
<keyword evidence="2" id="KW-0802">TPR repeat</keyword>
<name>A0A6I4SKJ9_9SPHN</name>
<dbReference type="SMART" id="SM00028">
    <property type="entry name" value="TPR"/>
    <property type="match status" value="3"/>
</dbReference>
<sequence>MGAVLIAGGAIGYNVLSTSKASGPEIAQPAGPPTIDSLKAAAEADPLNSGAWQELGFAYYETEQYDEAAKAYRQAIEGDRDNAVLWSSMGEARLLASDAVQMPGDAVSAFEKALELDPTDARARYFMAVRKDLADDHEGAIDDWLALLKDTPAGAPWEGNLIQTIEQVGKVHNISVEAKLAAVAKDRPKATEITAGNAIPGPSKEQIAAASAIAPGEQRDMAVGMVESLEGKLKANPKNPDGWVMLMRSRMTLGEPDKASKALKDSVAANPDQADRLRKEAAALGIS</sequence>
<dbReference type="SUPFAM" id="SSF48452">
    <property type="entry name" value="TPR-like"/>
    <property type="match status" value="1"/>
</dbReference>
<dbReference type="InterPro" id="IPR019734">
    <property type="entry name" value="TPR_rpt"/>
</dbReference>
<keyword evidence="1" id="KW-0201">Cytochrome c-type biogenesis</keyword>